<organism evidence="2 3">
    <name type="scientific">Araneus ventricosus</name>
    <name type="common">Orbweaver spider</name>
    <name type="synonym">Epeira ventricosa</name>
    <dbReference type="NCBI Taxonomy" id="182803"/>
    <lineage>
        <taxon>Eukaryota</taxon>
        <taxon>Metazoa</taxon>
        <taxon>Ecdysozoa</taxon>
        <taxon>Arthropoda</taxon>
        <taxon>Chelicerata</taxon>
        <taxon>Arachnida</taxon>
        <taxon>Araneae</taxon>
        <taxon>Araneomorphae</taxon>
        <taxon>Entelegynae</taxon>
        <taxon>Araneoidea</taxon>
        <taxon>Araneidae</taxon>
        <taxon>Araneus</taxon>
    </lineage>
</organism>
<keyword evidence="1 2" id="KW-0560">Oxidoreductase</keyword>
<dbReference type="Pfam" id="PF03098">
    <property type="entry name" value="An_peroxidase"/>
    <property type="match status" value="1"/>
</dbReference>
<evidence type="ECO:0000256" key="1">
    <source>
        <dbReference type="ARBA" id="ARBA00022559"/>
    </source>
</evidence>
<dbReference type="SUPFAM" id="SSF48113">
    <property type="entry name" value="Heme-dependent peroxidases"/>
    <property type="match status" value="1"/>
</dbReference>
<dbReference type="OrthoDB" id="823504at2759"/>
<dbReference type="Gene3D" id="1.10.640.10">
    <property type="entry name" value="Haem peroxidase domain superfamily, animal type"/>
    <property type="match status" value="1"/>
</dbReference>
<sequence>MPGVSYGKDLAATNIQRGRDHGIGPYVEIVKFCSERTINITSFDDLVELEMMPVENVQLLKQLYESVEDVDMWVGMQLENRMPGSIVGPSAVCVSAKQFYFAQKGDRLFFNHEGLLAPFTADQRSTIKNCSLGRILCDNTDIGKIPKNQFLLPSTDNPLVSCEKIPKINLSFWKENKSAASMS</sequence>
<dbReference type="Proteomes" id="UP000499080">
    <property type="component" value="Unassembled WGS sequence"/>
</dbReference>
<accession>A0A4Y2SYN4</accession>
<dbReference type="GO" id="GO:0004601">
    <property type="term" value="F:peroxidase activity"/>
    <property type="evidence" value="ECO:0007669"/>
    <property type="project" value="UniProtKB-KW"/>
</dbReference>
<keyword evidence="3" id="KW-1185">Reference proteome</keyword>
<dbReference type="AlphaFoldDB" id="A0A4Y2SYN4"/>
<gene>
    <name evidence="2" type="primary">Pxd_6</name>
    <name evidence="2" type="ORF">AVEN_38011_1</name>
</gene>
<comment type="caution">
    <text evidence="2">The sequence shown here is derived from an EMBL/GenBank/DDBJ whole genome shotgun (WGS) entry which is preliminary data.</text>
</comment>
<proteinExistence type="predicted"/>
<dbReference type="InterPro" id="IPR019791">
    <property type="entry name" value="Haem_peroxidase_animal"/>
</dbReference>
<dbReference type="PROSITE" id="PS50292">
    <property type="entry name" value="PEROXIDASE_3"/>
    <property type="match status" value="1"/>
</dbReference>
<evidence type="ECO:0000313" key="2">
    <source>
        <dbReference type="EMBL" id="GBN93442.1"/>
    </source>
</evidence>
<name>A0A4Y2SYN4_ARAVE</name>
<dbReference type="InterPro" id="IPR037120">
    <property type="entry name" value="Haem_peroxidase_sf_animal"/>
</dbReference>
<dbReference type="EMBL" id="BGPR01024950">
    <property type="protein sequence ID" value="GBN93442.1"/>
    <property type="molecule type" value="Genomic_DNA"/>
</dbReference>
<dbReference type="PANTHER" id="PTHR11475">
    <property type="entry name" value="OXIDASE/PEROXIDASE"/>
    <property type="match status" value="1"/>
</dbReference>
<protein>
    <submittedName>
        <fullName evidence="2">Peroxidase</fullName>
    </submittedName>
</protein>
<evidence type="ECO:0000313" key="3">
    <source>
        <dbReference type="Proteomes" id="UP000499080"/>
    </source>
</evidence>
<dbReference type="GO" id="GO:0020037">
    <property type="term" value="F:heme binding"/>
    <property type="evidence" value="ECO:0007669"/>
    <property type="project" value="InterPro"/>
</dbReference>
<dbReference type="GO" id="GO:0006979">
    <property type="term" value="P:response to oxidative stress"/>
    <property type="evidence" value="ECO:0007669"/>
    <property type="project" value="InterPro"/>
</dbReference>
<reference evidence="2 3" key="1">
    <citation type="journal article" date="2019" name="Sci. Rep.">
        <title>Orb-weaving spider Araneus ventricosus genome elucidates the spidroin gene catalogue.</title>
        <authorList>
            <person name="Kono N."/>
            <person name="Nakamura H."/>
            <person name="Ohtoshi R."/>
            <person name="Moran D.A.P."/>
            <person name="Shinohara A."/>
            <person name="Yoshida Y."/>
            <person name="Fujiwara M."/>
            <person name="Mori M."/>
            <person name="Tomita M."/>
            <person name="Arakawa K."/>
        </authorList>
    </citation>
    <scope>NUCLEOTIDE SEQUENCE [LARGE SCALE GENOMIC DNA]</scope>
</reference>
<keyword evidence="1 2" id="KW-0575">Peroxidase</keyword>
<dbReference type="InterPro" id="IPR010255">
    <property type="entry name" value="Haem_peroxidase_sf"/>
</dbReference>
<dbReference type="PANTHER" id="PTHR11475:SF86">
    <property type="entry name" value="PEROXIDASE"/>
    <property type="match status" value="1"/>
</dbReference>